<dbReference type="AlphaFoldDB" id="A0A0D2DY01"/>
<proteinExistence type="predicted"/>
<dbReference type="HOGENOM" id="CLU_1077690_0_0_1"/>
<dbReference type="EMBL" id="KN846959">
    <property type="protein sequence ID" value="KIW66987.1"/>
    <property type="molecule type" value="Genomic_DNA"/>
</dbReference>
<protein>
    <submittedName>
        <fullName evidence="1">Uncharacterized protein</fullName>
    </submittedName>
</protein>
<reference evidence="1 2" key="1">
    <citation type="submission" date="2015-01" db="EMBL/GenBank/DDBJ databases">
        <title>The Genome Sequence of Capronia semiimmersa CBS27337.</title>
        <authorList>
            <consortium name="The Broad Institute Genomics Platform"/>
            <person name="Cuomo C."/>
            <person name="de Hoog S."/>
            <person name="Gorbushina A."/>
            <person name="Stielow B."/>
            <person name="Teixiera M."/>
            <person name="Abouelleil A."/>
            <person name="Chapman S.B."/>
            <person name="Priest M."/>
            <person name="Young S.K."/>
            <person name="Wortman J."/>
            <person name="Nusbaum C."/>
            <person name="Birren B."/>
        </authorList>
    </citation>
    <scope>NUCLEOTIDE SEQUENCE [LARGE SCALE GENOMIC DNA]</scope>
    <source>
        <strain evidence="1 2">CBS 27337</strain>
    </source>
</reference>
<sequence>MSDLKATYVEYSRRKLFNKEDRPVAILGLEYRMARSWKCISLYGVMHNYGNSPSDISDATAQGTLAWKRNGRALQAIPFTQTRQLVPSWSWMGYLGQIDYICLPAHFAVDKLAVGSGKSQQGKRLLLNGHLHRVDPVSFEQLEGTNWQLVSYKNDPIGYTCVDNSTSDSAGSRPLQAVVIGWGSGILDANKLPRHSDPFDPDRTCMEYVVMLVKEGEATGALDGSATQPASFRRSGVGIFDKAMMDTLSSDGGEVSVF</sequence>
<evidence type="ECO:0000313" key="1">
    <source>
        <dbReference type="EMBL" id="KIW66987.1"/>
    </source>
</evidence>
<evidence type="ECO:0000313" key="2">
    <source>
        <dbReference type="Proteomes" id="UP000054266"/>
    </source>
</evidence>
<dbReference type="Proteomes" id="UP000054266">
    <property type="component" value="Unassembled WGS sequence"/>
</dbReference>
<organism evidence="1 2">
    <name type="scientific">Phialophora macrospora</name>
    <dbReference type="NCBI Taxonomy" id="1851006"/>
    <lineage>
        <taxon>Eukaryota</taxon>
        <taxon>Fungi</taxon>
        <taxon>Dikarya</taxon>
        <taxon>Ascomycota</taxon>
        <taxon>Pezizomycotina</taxon>
        <taxon>Eurotiomycetes</taxon>
        <taxon>Chaetothyriomycetidae</taxon>
        <taxon>Chaetothyriales</taxon>
        <taxon>Herpotrichiellaceae</taxon>
        <taxon>Phialophora</taxon>
    </lineage>
</organism>
<name>A0A0D2DY01_9EURO</name>
<keyword evidence="2" id="KW-1185">Reference proteome</keyword>
<dbReference type="STRING" id="5601.A0A0D2DY01"/>
<gene>
    <name evidence="1" type="ORF">PV04_06265</name>
</gene>
<accession>A0A0D2DY01</accession>